<proteinExistence type="predicted"/>
<protein>
    <submittedName>
        <fullName evidence="2">Uncharacterized protein</fullName>
    </submittedName>
</protein>
<comment type="caution">
    <text evidence="2">The sequence shown here is derived from an EMBL/GenBank/DDBJ whole genome shotgun (WGS) entry which is preliminary data.</text>
</comment>
<gene>
    <name evidence="2" type="ORF">QG37_03869</name>
</gene>
<evidence type="ECO:0000313" key="2">
    <source>
        <dbReference type="EMBL" id="KND99324.1"/>
    </source>
</evidence>
<evidence type="ECO:0000313" key="3">
    <source>
        <dbReference type="Proteomes" id="UP000037122"/>
    </source>
</evidence>
<feature type="region of interest" description="Disordered" evidence="1">
    <location>
        <begin position="56"/>
        <end position="77"/>
    </location>
</feature>
<accession>A0A0L0NZ94</accession>
<organism evidence="2 3">
    <name type="scientific">Candidozyma auris</name>
    <name type="common">Yeast</name>
    <name type="synonym">Candida auris</name>
    <dbReference type="NCBI Taxonomy" id="498019"/>
    <lineage>
        <taxon>Eukaryota</taxon>
        <taxon>Fungi</taxon>
        <taxon>Dikarya</taxon>
        <taxon>Ascomycota</taxon>
        <taxon>Saccharomycotina</taxon>
        <taxon>Pichiomycetes</taxon>
        <taxon>Metschnikowiaceae</taxon>
        <taxon>Candidozyma</taxon>
    </lineage>
</organism>
<sequence length="77" mass="8524">MWRTKVSPAFTPFFSSNDHSTVADQLGVSGKESSGGVIERILSKIPSLTLALTRAEQAARPNKNEARTIDKWKVEKH</sequence>
<feature type="compositionally biased region" description="Basic and acidic residues" evidence="1">
    <location>
        <begin position="62"/>
        <end position="77"/>
    </location>
</feature>
<dbReference type="Proteomes" id="UP000037122">
    <property type="component" value="Unassembled WGS sequence"/>
</dbReference>
<name>A0A0L0NZ94_CANAR</name>
<dbReference type="AlphaFoldDB" id="A0A0L0NZ94"/>
<evidence type="ECO:0000256" key="1">
    <source>
        <dbReference type="SAM" id="MobiDB-lite"/>
    </source>
</evidence>
<dbReference type="EMBL" id="LGST01000025">
    <property type="protein sequence ID" value="KND99324.1"/>
    <property type="molecule type" value="Genomic_DNA"/>
</dbReference>
<reference evidence="3" key="1">
    <citation type="journal article" date="2015" name="BMC Genomics">
        <title>Draft genome of a commonly misdiagnosed multidrug resistant pathogen Candida auris.</title>
        <authorList>
            <person name="Chatterjee S."/>
            <person name="Alampalli S.V."/>
            <person name="Nageshan R.K."/>
            <person name="Chettiar S.T."/>
            <person name="Joshi S."/>
            <person name="Tatu U.S."/>
        </authorList>
    </citation>
    <scope>NUCLEOTIDE SEQUENCE [LARGE SCALE GENOMIC DNA]</scope>
    <source>
        <strain evidence="3">6684</strain>
    </source>
</reference>
<dbReference type="VEuPathDB" id="FungiDB:QG37_03869"/>